<gene>
    <name evidence="2" type="ORF">CISG_05809</name>
</gene>
<feature type="compositionally biased region" description="Basic and acidic residues" evidence="1">
    <location>
        <begin position="68"/>
        <end position="90"/>
    </location>
</feature>
<feature type="compositionally biased region" description="Basic residues" evidence="1">
    <location>
        <begin position="12"/>
        <end position="21"/>
    </location>
</feature>
<dbReference type="AlphaFoldDB" id="A0A0J8QW27"/>
<feature type="compositionally biased region" description="Basic residues" evidence="1">
    <location>
        <begin position="122"/>
        <end position="134"/>
    </location>
</feature>
<feature type="compositionally biased region" description="Basic residues" evidence="1">
    <location>
        <begin position="91"/>
        <end position="103"/>
    </location>
</feature>
<protein>
    <submittedName>
        <fullName evidence="2">Uncharacterized protein</fullName>
    </submittedName>
</protein>
<name>A0A0J8QW27_COCIT</name>
<evidence type="ECO:0000313" key="3">
    <source>
        <dbReference type="Proteomes" id="UP000054559"/>
    </source>
</evidence>
<accession>A0A0J8QW27</accession>
<feature type="region of interest" description="Disordered" evidence="1">
    <location>
        <begin position="1"/>
        <end position="134"/>
    </location>
</feature>
<organism evidence="2 3">
    <name type="scientific">Coccidioides immitis RMSCC 3703</name>
    <dbReference type="NCBI Taxonomy" id="454286"/>
    <lineage>
        <taxon>Eukaryota</taxon>
        <taxon>Fungi</taxon>
        <taxon>Dikarya</taxon>
        <taxon>Ascomycota</taxon>
        <taxon>Pezizomycotina</taxon>
        <taxon>Eurotiomycetes</taxon>
        <taxon>Eurotiomycetidae</taxon>
        <taxon>Onygenales</taxon>
        <taxon>Onygenaceae</taxon>
        <taxon>Coccidioides</taxon>
    </lineage>
</organism>
<dbReference type="Proteomes" id="UP000054559">
    <property type="component" value="Unassembled WGS sequence"/>
</dbReference>
<evidence type="ECO:0000313" key="2">
    <source>
        <dbReference type="EMBL" id="KMU76666.1"/>
    </source>
</evidence>
<reference evidence="3" key="1">
    <citation type="journal article" date="2010" name="Genome Res.">
        <title>Population genomic sequencing of Coccidioides fungi reveals recent hybridization and transposon control.</title>
        <authorList>
            <person name="Neafsey D.E."/>
            <person name="Barker B.M."/>
            <person name="Sharpton T.J."/>
            <person name="Stajich J.E."/>
            <person name="Park D.J."/>
            <person name="Whiston E."/>
            <person name="Hung C.-Y."/>
            <person name="McMahan C."/>
            <person name="White J."/>
            <person name="Sykes S."/>
            <person name="Heiman D."/>
            <person name="Young S."/>
            <person name="Zeng Q."/>
            <person name="Abouelleil A."/>
            <person name="Aftuck L."/>
            <person name="Bessette D."/>
            <person name="Brown A."/>
            <person name="FitzGerald M."/>
            <person name="Lui A."/>
            <person name="Macdonald J.P."/>
            <person name="Priest M."/>
            <person name="Orbach M.J."/>
            <person name="Galgiani J.N."/>
            <person name="Kirkland T.N."/>
            <person name="Cole G.T."/>
            <person name="Birren B.W."/>
            <person name="Henn M.R."/>
            <person name="Taylor J.W."/>
            <person name="Rounsley S.D."/>
        </authorList>
    </citation>
    <scope>NUCLEOTIDE SEQUENCE [LARGE SCALE GENOMIC DNA]</scope>
    <source>
        <strain evidence="3">RMSCC 3703</strain>
    </source>
</reference>
<evidence type="ECO:0000256" key="1">
    <source>
        <dbReference type="SAM" id="MobiDB-lite"/>
    </source>
</evidence>
<dbReference type="EMBL" id="DS268147">
    <property type="protein sequence ID" value="KMU76666.1"/>
    <property type="molecule type" value="Genomic_DNA"/>
</dbReference>
<proteinExistence type="predicted"/>
<sequence length="134" mass="15338">MALFQHGGLKGGPRRSPRNRSRGTLALRRARDSFGAAAENSQSDSKGPGTEWNVPVQREPIAAAGSVERGRQRVERRDVNVRKQQTEQKKKQTKKQKKQKKQKQQQNEKKQNAQNAQNQNEKKRKRKAAQTKTR</sequence>